<name>A0AAN7Y1K7_ELEMC</name>
<evidence type="ECO:0000256" key="1">
    <source>
        <dbReference type="SAM" id="MobiDB-lite"/>
    </source>
</evidence>
<keyword evidence="3" id="KW-1185">Reference proteome</keyword>
<feature type="region of interest" description="Disordered" evidence="1">
    <location>
        <begin position="52"/>
        <end position="81"/>
    </location>
</feature>
<organism evidence="2 3">
    <name type="scientific">Eleginops maclovinus</name>
    <name type="common">Patagonian blennie</name>
    <name type="synonym">Eleginus maclovinus</name>
    <dbReference type="NCBI Taxonomy" id="56733"/>
    <lineage>
        <taxon>Eukaryota</taxon>
        <taxon>Metazoa</taxon>
        <taxon>Chordata</taxon>
        <taxon>Craniata</taxon>
        <taxon>Vertebrata</taxon>
        <taxon>Euteleostomi</taxon>
        <taxon>Actinopterygii</taxon>
        <taxon>Neopterygii</taxon>
        <taxon>Teleostei</taxon>
        <taxon>Neoteleostei</taxon>
        <taxon>Acanthomorphata</taxon>
        <taxon>Eupercaria</taxon>
        <taxon>Perciformes</taxon>
        <taxon>Notothenioidei</taxon>
        <taxon>Eleginopidae</taxon>
        <taxon>Eleginops</taxon>
    </lineage>
</organism>
<evidence type="ECO:0000313" key="2">
    <source>
        <dbReference type="EMBL" id="KAK5871297.1"/>
    </source>
</evidence>
<reference evidence="2 3" key="2">
    <citation type="journal article" date="2023" name="Mol. Biol. Evol.">
        <title>Genomics of Secondarily Temperate Adaptation in the Only Non-Antarctic Icefish.</title>
        <authorList>
            <person name="Rivera-Colon A.G."/>
            <person name="Rayamajhi N."/>
            <person name="Minhas B.F."/>
            <person name="Madrigal G."/>
            <person name="Bilyk K.T."/>
            <person name="Yoon V."/>
            <person name="Hune M."/>
            <person name="Gregory S."/>
            <person name="Cheng C.H.C."/>
            <person name="Catchen J.M."/>
        </authorList>
    </citation>
    <scope>NUCLEOTIDE SEQUENCE [LARGE SCALE GENOMIC DNA]</scope>
    <source>
        <strain evidence="2">JMC-PN-2008</strain>
    </source>
</reference>
<protein>
    <submittedName>
        <fullName evidence="2">Uncharacterized protein</fullName>
    </submittedName>
</protein>
<evidence type="ECO:0000313" key="3">
    <source>
        <dbReference type="Proteomes" id="UP001346869"/>
    </source>
</evidence>
<comment type="caution">
    <text evidence="2">The sequence shown here is derived from an EMBL/GenBank/DDBJ whole genome shotgun (WGS) entry which is preliminary data.</text>
</comment>
<dbReference type="Proteomes" id="UP001346869">
    <property type="component" value="Unassembled WGS sequence"/>
</dbReference>
<accession>A0AAN7Y1K7</accession>
<proteinExistence type="predicted"/>
<dbReference type="EMBL" id="JAUZQC010000005">
    <property type="protein sequence ID" value="KAK5871297.1"/>
    <property type="molecule type" value="Genomic_DNA"/>
</dbReference>
<reference evidence="2 3" key="1">
    <citation type="journal article" date="2023" name="Genes (Basel)">
        <title>Chromosome-Level Genome Assembly and Circadian Gene Repertoire of the Patagonia Blennie Eleginops maclovinus-The Closest Ancestral Proxy of Antarctic Cryonotothenioids.</title>
        <authorList>
            <person name="Cheng C.C."/>
            <person name="Rivera-Colon A.G."/>
            <person name="Minhas B.F."/>
            <person name="Wilson L."/>
            <person name="Rayamajhi N."/>
            <person name="Vargas-Chacoff L."/>
            <person name="Catchen J.M."/>
        </authorList>
    </citation>
    <scope>NUCLEOTIDE SEQUENCE [LARGE SCALE GENOMIC DNA]</scope>
    <source>
        <strain evidence="2">JMC-PN-2008</strain>
    </source>
</reference>
<sequence length="81" mass="9168">MGSPRLIEMHQGLRRLTRTHRSPLSPFVFPCGVRELGGSLPAARPLYHALHGDKHGEKPQQQHQQQGSTTVQLHRPDTVRF</sequence>
<dbReference type="AlphaFoldDB" id="A0AAN7Y1K7"/>
<gene>
    <name evidence="2" type="ORF">PBY51_004186</name>
</gene>